<organism evidence="2 3">
    <name type="scientific">Actinocatenispora rupis</name>
    <dbReference type="NCBI Taxonomy" id="519421"/>
    <lineage>
        <taxon>Bacteria</taxon>
        <taxon>Bacillati</taxon>
        <taxon>Actinomycetota</taxon>
        <taxon>Actinomycetes</taxon>
        <taxon>Micromonosporales</taxon>
        <taxon>Micromonosporaceae</taxon>
        <taxon>Actinocatenispora</taxon>
    </lineage>
</organism>
<feature type="compositionally biased region" description="Low complexity" evidence="1">
    <location>
        <begin position="9"/>
        <end position="31"/>
    </location>
</feature>
<feature type="compositionally biased region" description="Low complexity" evidence="1">
    <location>
        <begin position="305"/>
        <end position="315"/>
    </location>
</feature>
<gene>
    <name evidence="2" type="ORF">Aru02nite_63370</name>
</gene>
<proteinExistence type="predicted"/>
<feature type="region of interest" description="Disordered" evidence="1">
    <location>
        <begin position="250"/>
        <end position="318"/>
    </location>
</feature>
<accession>A0A8J3JGE3</accession>
<keyword evidence="3" id="KW-1185">Reference proteome</keyword>
<evidence type="ECO:0000256" key="1">
    <source>
        <dbReference type="SAM" id="MobiDB-lite"/>
    </source>
</evidence>
<evidence type="ECO:0000313" key="2">
    <source>
        <dbReference type="EMBL" id="GID15448.1"/>
    </source>
</evidence>
<reference evidence="2" key="1">
    <citation type="submission" date="2021-01" db="EMBL/GenBank/DDBJ databases">
        <title>Whole genome shotgun sequence of Actinocatenispora rupis NBRC 107355.</title>
        <authorList>
            <person name="Komaki H."/>
            <person name="Tamura T."/>
        </authorList>
    </citation>
    <scope>NUCLEOTIDE SEQUENCE</scope>
    <source>
        <strain evidence="2">NBRC 107355</strain>
    </source>
</reference>
<sequence length="501" mass="48360">MPPPGTGVPADTASAFGAAADAPSAGPVDDAGSAAEWGFVAAAADVSACADDDSGSAAGSPFADGTVVADGSGLAAGVGVGWDLASGAGVIASDFAAGAGRAAGAGSVTALGRPAAAVGVSVPGRDVPAGPAPDASVSTAADLADTPCATWESAAYPRDTVGAAAPTGAVSPGAGVPDGVVAGWAPSAPTGVAGGGVAAPVDFVPGGVAWPTDPVGSVGSGVTGGRSVARLRPAPSWGGSFIVVPPSGGGIGTPPAPGSATVGTGRLPRPGSVNGNGGVWSAVVARPSPSLPTGSSPANPPKAPPVAAAVPSSSPLKSGVRPFEWKTISLTVTSRAMLTAAPSTAPPANPANVFAHAASVNSVAILVRSCCTAVRTFPTTFSTVALSMFISGPIAIRTTEMIDMIMFTQNSASSCCCCSTSRSAMWLIVSPTSHSIRHALGVGVPRAGFDSMSPTTAAACTAAVRAPWPSSCQCIALVVPTSTIAYSYTRSPSSSQSWAYW</sequence>
<comment type="caution">
    <text evidence="2">The sequence shown here is derived from an EMBL/GenBank/DDBJ whole genome shotgun (WGS) entry which is preliminary data.</text>
</comment>
<dbReference type="EMBL" id="BOMB01000043">
    <property type="protein sequence ID" value="GID15448.1"/>
    <property type="molecule type" value="Genomic_DNA"/>
</dbReference>
<dbReference type="AlphaFoldDB" id="A0A8J3JGE3"/>
<evidence type="ECO:0000313" key="3">
    <source>
        <dbReference type="Proteomes" id="UP000612808"/>
    </source>
</evidence>
<name>A0A8J3JGE3_9ACTN</name>
<dbReference type="Proteomes" id="UP000612808">
    <property type="component" value="Unassembled WGS sequence"/>
</dbReference>
<feature type="region of interest" description="Disordered" evidence="1">
    <location>
        <begin position="1"/>
        <end position="31"/>
    </location>
</feature>
<protein>
    <submittedName>
        <fullName evidence="2">Uncharacterized protein</fullName>
    </submittedName>
</protein>